<keyword evidence="5" id="KW-1185">Reference proteome</keyword>
<gene>
    <name evidence="4" type="ORF">KI387_033884</name>
</gene>
<dbReference type="AlphaFoldDB" id="A0AA38F673"/>
<keyword evidence="1" id="KW-0677">Repeat</keyword>
<dbReference type="PROSITE" id="PS50297">
    <property type="entry name" value="ANK_REP_REGION"/>
    <property type="match status" value="1"/>
</dbReference>
<evidence type="ECO:0000313" key="5">
    <source>
        <dbReference type="Proteomes" id="UP000824469"/>
    </source>
</evidence>
<dbReference type="SUPFAM" id="SSF48403">
    <property type="entry name" value="Ankyrin repeat"/>
    <property type="match status" value="1"/>
</dbReference>
<evidence type="ECO:0000256" key="3">
    <source>
        <dbReference type="PROSITE-ProRule" id="PRU00023"/>
    </source>
</evidence>
<name>A0AA38F673_TAXCH</name>
<evidence type="ECO:0000256" key="1">
    <source>
        <dbReference type="ARBA" id="ARBA00022737"/>
    </source>
</evidence>
<dbReference type="Gene3D" id="1.25.40.20">
    <property type="entry name" value="Ankyrin repeat-containing domain"/>
    <property type="match status" value="1"/>
</dbReference>
<comment type="caution">
    <text evidence="4">The sequence shown here is derived from an EMBL/GenBank/DDBJ whole genome shotgun (WGS) entry which is preliminary data.</text>
</comment>
<dbReference type="InterPro" id="IPR002110">
    <property type="entry name" value="Ankyrin_rpt"/>
</dbReference>
<evidence type="ECO:0000313" key="4">
    <source>
        <dbReference type="EMBL" id="KAH9289767.1"/>
    </source>
</evidence>
<keyword evidence="2 3" id="KW-0040">ANK repeat</keyword>
<dbReference type="Proteomes" id="UP000824469">
    <property type="component" value="Unassembled WGS sequence"/>
</dbReference>
<dbReference type="Pfam" id="PF12796">
    <property type="entry name" value="Ank_2"/>
    <property type="match status" value="1"/>
</dbReference>
<protein>
    <submittedName>
        <fullName evidence="4">Uncharacterized protein</fullName>
    </submittedName>
</protein>
<proteinExistence type="predicted"/>
<sequence>MDLANVREGSIPFSDASKFKEMNRFMCSMARKLGDVGRVSEKAAHTKFSGEDSVKDVLSDLIKIVDEENIPEYCRNDPYGAISELKESCFPSSLEPNWLTEGDVAWNTVADAVWTFLSESFTGTSVELFATLSLAEIINMCDVSTTTASHVNFIVVSSVLFYLSFCRREIIHKPLGHVYCAREGPLFVVSYCHLILQKNELTDSLVVNKLLECGAQPGATFSFGLYLKATTLHFVAEWDNEDLGKEVAKKLLDKCDGRQQQQELANAQTEDGDIPLHWASLFGRAHMCEMLLDYGAQLDARNDEDKRALDIAVEEKDHAVINVLTFKLSI</sequence>
<evidence type="ECO:0000256" key="2">
    <source>
        <dbReference type="ARBA" id="ARBA00023043"/>
    </source>
</evidence>
<dbReference type="EMBL" id="JAHRHJ020003813">
    <property type="protein sequence ID" value="KAH9289767.1"/>
    <property type="molecule type" value="Genomic_DNA"/>
</dbReference>
<accession>A0AA38F673</accession>
<dbReference type="PANTHER" id="PTHR24198:SF165">
    <property type="entry name" value="ANKYRIN REPEAT-CONTAINING PROTEIN-RELATED"/>
    <property type="match status" value="1"/>
</dbReference>
<dbReference type="PROSITE" id="PS50088">
    <property type="entry name" value="ANK_REPEAT"/>
    <property type="match status" value="1"/>
</dbReference>
<dbReference type="PANTHER" id="PTHR24198">
    <property type="entry name" value="ANKYRIN REPEAT AND PROTEIN KINASE DOMAIN-CONTAINING PROTEIN"/>
    <property type="match status" value="1"/>
</dbReference>
<dbReference type="SMART" id="SM00248">
    <property type="entry name" value="ANK"/>
    <property type="match status" value="1"/>
</dbReference>
<organism evidence="4 5">
    <name type="scientific">Taxus chinensis</name>
    <name type="common">Chinese yew</name>
    <name type="synonym">Taxus wallichiana var. chinensis</name>
    <dbReference type="NCBI Taxonomy" id="29808"/>
    <lineage>
        <taxon>Eukaryota</taxon>
        <taxon>Viridiplantae</taxon>
        <taxon>Streptophyta</taxon>
        <taxon>Embryophyta</taxon>
        <taxon>Tracheophyta</taxon>
        <taxon>Spermatophyta</taxon>
        <taxon>Pinopsida</taxon>
        <taxon>Pinidae</taxon>
        <taxon>Conifers II</taxon>
        <taxon>Cupressales</taxon>
        <taxon>Taxaceae</taxon>
        <taxon>Taxus</taxon>
    </lineage>
</organism>
<dbReference type="InterPro" id="IPR036770">
    <property type="entry name" value="Ankyrin_rpt-contain_sf"/>
</dbReference>
<reference evidence="4 5" key="1">
    <citation type="journal article" date="2021" name="Nat. Plants">
        <title>The Taxus genome provides insights into paclitaxel biosynthesis.</title>
        <authorList>
            <person name="Xiong X."/>
            <person name="Gou J."/>
            <person name="Liao Q."/>
            <person name="Li Y."/>
            <person name="Zhou Q."/>
            <person name="Bi G."/>
            <person name="Li C."/>
            <person name="Du R."/>
            <person name="Wang X."/>
            <person name="Sun T."/>
            <person name="Guo L."/>
            <person name="Liang H."/>
            <person name="Lu P."/>
            <person name="Wu Y."/>
            <person name="Zhang Z."/>
            <person name="Ro D.K."/>
            <person name="Shang Y."/>
            <person name="Huang S."/>
            <person name="Yan J."/>
        </authorList>
    </citation>
    <scope>NUCLEOTIDE SEQUENCE [LARGE SCALE GENOMIC DNA]</scope>
    <source>
        <strain evidence="4">Ta-2019</strain>
    </source>
</reference>
<feature type="repeat" description="ANK" evidence="3">
    <location>
        <begin position="271"/>
        <end position="303"/>
    </location>
</feature>